<keyword evidence="1" id="KW-1133">Transmembrane helix</keyword>
<dbReference type="EMBL" id="FOGU01000001">
    <property type="protein sequence ID" value="SER46204.1"/>
    <property type="molecule type" value="Genomic_DNA"/>
</dbReference>
<evidence type="ECO:0000256" key="1">
    <source>
        <dbReference type="SAM" id="Phobius"/>
    </source>
</evidence>
<dbReference type="RefSeq" id="WP_268874172.1">
    <property type="nucleotide sequence ID" value="NZ_CBDDGO010000004.1"/>
</dbReference>
<sequence length="41" mass="4381">MNQLQDGANSLSLLFDLNWDRLLYVATIIGALGLGAFVGSL</sequence>
<evidence type="ECO:0000313" key="2">
    <source>
        <dbReference type="EMBL" id="SER46204.1"/>
    </source>
</evidence>
<dbReference type="Proteomes" id="UP000198885">
    <property type="component" value="Unassembled WGS sequence"/>
</dbReference>
<organism evidence="2 3">
    <name type="scientific">Tranquillimonas rosea</name>
    <dbReference type="NCBI Taxonomy" id="641238"/>
    <lineage>
        <taxon>Bacteria</taxon>
        <taxon>Pseudomonadati</taxon>
        <taxon>Pseudomonadota</taxon>
        <taxon>Alphaproteobacteria</taxon>
        <taxon>Rhodobacterales</taxon>
        <taxon>Roseobacteraceae</taxon>
        <taxon>Tranquillimonas</taxon>
    </lineage>
</organism>
<keyword evidence="1" id="KW-0812">Transmembrane</keyword>
<evidence type="ECO:0000313" key="3">
    <source>
        <dbReference type="Proteomes" id="UP000198885"/>
    </source>
</evidence>
<keyword evidence="1" id="KW-0472">Membrane</keyword>
<reference evidence="2 3" key="1">
    <citation type="submission" date="2016-10" db="EMBL/GenBank/DDBJ databases">
        <authorList>
            <person name="de Groot N.N."/>
        </authorList>
    </citation>
    <scope>NUCLEOTIDE SEQUENCE [LARGE SCALE GENOMIC DNA]</scope>
    <source>
        <strain evidence="2 3">DSM 23042</strain>
    </source>
</reference>
<accession>A0A1H9PD57</accession>
<feature type="transmembrane region" description="Helical" evidence="1">
    <location>
        <begin position="22"/>
        <end position="39"/>
    </location>
</feature>
<name>A0A1H9PD57_9RHOB</name>
<gene>
    <name evidence="2" type="ORF">SAMN04490244_101133</name>
</gene>
<proteinExistence type="predicted"/>
<dbReference type="AlphaFoldDB" id="A0A1H9PD57"/>
<protein>
    <submittedName>
        <fullName evidence="2">Uncharacterized protein</fullName>
    </submittedName>
</protein>
<keyword evidence="3" id="KW-1185">Reference proteome</keyword>
<dbReference type="STRING" id="641238.SAMN04490244_101133"/>